<evidence type="ECO:0000313" key="2">
    <source>
        <dbReference type="EMBL" id="KAK9765386.1"/>
    </source>
</evidence>
<feature type="compositionally biased region" description="Polar residues" evidence="1">
    <location>
        <begin position="107"/>
        <end position="122"/>
    </location>
</feature>
<protein>
    <submittedName>
        <fullName evidence="2">Uncharacterized protein</fullName>
    </submittedName>
</protein>
<dbReference type="EMBL" id="JASJQH010000275">
    <property type="protein sequence ID" value="KAK9765386.1"/>
    <property type="molecule type" value="Genomic_DNA"/>
</dbReference>
<feature type="compositionally biased region" description="Basic residues" evidence="1">
    <location>
        <begin position="32"/>
        <end position="47"/>
    </location>
</feature>
<keyword evidence="3" id="KW-1185">Reference proteome</keyword>
<sequence>MKTRQHLKETSEKLQTRKKIDKTISSQIKPKLSLKKLRSPPQKRKKRIGETLLSEPELEKQVPIGVAQIPKLTDKPLKKPPRTPSTTTKLLQKLKKPTKSKAKEKLNGNNSQVSGKSNSEKNVTTITPLKKIRQKATGKALGRPKKIIKNPTIKQKRSKVIEKAVTSQEDVKGSSNVSNTEAKVVALVEPAPKCEATLQKPVDEKLESETKTHDQIQKVHSDTKLSDICFYITEDEAILNECQIKEEFGGELEEHVLVTDLNIEIPHFVPIENLGGLKRQSRRKQNLEPETLEDTTSVAYEKRHRKHELTEKKMKNREQELLAHQEYKKRLMMEELRHLKINKRTRTNRVSHPLRHKNTDPTDDATPVPCGAPEPAESLPTPTVVDTHILLATIKRQSITRRANEIPLILPNPLFFQVDFDLPHTYDNLKRRKGSS</sequence>
<evidence type="ECO:0000256" key="1">
    <source>
        <dbReference type="SAM" id="MobiDB-lite"/>
    </source>
</evidence>
<organism evidence="2 3">
    <name type="scientific">Basidiobolus ranarum</name>
    <dbReference type="NCBI Taxonomy" id="34480"/>
    <lineage>
        <taxon>Eukaryota</taxon>
        <taxon>Fungi</taxon>
        <taxon>Fungi incertae sedis</taxon>
        <taxon>Zoopagomycota</taxon>
        <taxon>Entomophthoromycotina</taxon>
        <taxon>Basidiobolomycetes</taxon>
        <taxon>Basidiobolales</taxon>
        <taxon>Basidiobolaceae</taxon>
        <taxon>Basidiobolus</taxon>
    </lineage>
</organism>
<name>A0ABR2WVC2_9FUNG</name>
<feature type="compositionally biased region" description="Basic and acidic residues" evidence="1">
    <location>
        <begin position="1"/>
        <end position="15"/>
    </location>
</feature>
<evidence type="ECO:0000313" key="3">
    <source>
        <dbReference type="Proteomes" id="UP001479436"/>
    </source>
</evidence>
<feature type="region of interest" description="Disordered" evidence="1">
    <location>
        <begin position="1"/>
        <end position="122"/>
    </location>
</feature>
<reference evidence="2 3" key="1">
    <citation type="submission" date="2023-04" db="EMBL/GenBank/DDBJ databases">
        <title>Genome of Basidiobolus ranarum AG-B5.</title>
        <authorList>
            <person name="Stajich J.E."/>
            <person name="Carter-House D."/>
            <person name="Gryganskyi A."/>
        </authorList>
    </citation>
    <scope>NUCLEOTIDE SEQUENCE [LARGE SCALE GENOMIC DNA]</scope>
    <source>
        <strain evidence="2 3">AG-B5</strain>
    </source>
</reference>
<gene>
    <name evidence="2" type="ORF">K7432_006324</name>
</gene>
<comment type="caution">
    <text evidence="2">The sequence shown here is derived from an EMBL/GenBank/DDBJ whole genome shotgun (WGS) entry which is preliminary data.</text>
</comment>
<proteinExistence type="predicted"/>
<accession>A0ABR2WVC2</accession>
<dbReference type="Proteomes" id="UP001479436">
    <property type="component" value="Unassembled WGS sequence"/>
</dbReference>